<dbReference type="PANTHER" id="PTHR11820:SF90">
    <property type="entry name" value="FLUTATHIONE S-TRANSFERASE"/>
    <property type="match status" value="1"/>
</dbReference>
<evidence type="ECO:0000313" key="3">
    <source>
        <dbReference type="EMBL" id="KAA2212112.1"/>
    </source>
</evidence>
<dbReference type="SUPFAM" id="SSF56529">
    <property type="entry name" value="FAH"/>
    <property type="match status" value="1"/>
</dbReference>
<reference evidence="3 4" key="1">
    <citation type="journal article" date="2015" name="Int. J. Syst. Evol. Microbiol.">
        <title>Roseomonas oryzae sp. nov., isolated from paddy rhizosphere soil.</title>
        <authorList>
            <person name="Ramaprasad E.V."/>
            <person name="Sasikala Ch."/>
            <person name="Ramana Ch.V."/>
        </authorList>
    </citation>
    <scope>NUCLEOTIDE SEQUENCE [LARGE SCALE GENOMIC DNA]</scope>
    <source>
        <strain evidence="3 4">KCTC 42542</strain>
    </source>
</reference>
<keyword evidence="3" id="KW-0378">Hydrolase</keyword>
<dbReference type="EMBL" id="VUKA01000011">
    <property type="protein sequence ID" value="KAA2212112.1"/>
    <property type="molecule type" value="Genomic_DNA"/>
</dbReference>
<dbReference type="OrthoDB" id="9780293at2"/>
<evidence type="ECO:0000259" key="2">
    <source>
        <dbReference type="Pfam" id="PF01557"/>
    </source>
</evidence>
<organism evidence="3 4">
    <name type="scientific">Teichococcus oryzae</name>
    <dbReference type="NCBI Taxonomy" id="1608942"/>
    <lineage>
        <taxon>Bacteria</taxon>
        <taxon>Pseudomonadati</taxon>
        <taxon>Pseudomonadota</taxon>
        <taxon>Alphaproteobacteria</taxon>
        <taxon>Acetobacterales</taxon>
        <taxon>Roseomonadaceae</taxon>
        <taxon>Roseomonas</taxon>
    </lineage>
</organism>
<evidence type="ECO:0000256" key="1">
    <source>
        <dbReference type="ARBA" id="ARBA00022723"/>
    </source>
</evidence>
<accession>A0A5B2TC80</accession>
<dbReference type="AlphaFoldDB" id="A0A5B2TC80"/>
<dbReference type="Proteomes" id="UP000322110">
    <property type="component" value="Unassembled WGS sequence"/>
</dbReference>
<dbReference type="Pfam" id="PF01557">
    <property type="entry name" value="FAA_hydrolase"/>
    <property type="match status" value="1"/>
</dbReference>
<dbReference type="InterPro" id="IPR011234">
    <property type="entry name" value="Fumarylacetoacetase-like_C"/>
</dbReference>
<feature type="domain" description="Fumarylacetoacetase-like C-terminal" evidence="2">
    <location>
        <begin position="27"/>
        <end position="226"/>
    </location>
</feature>
<evidence type="ECO:0000313" key="4">
    <source>
        <dbReference type="Proteomes" id="UP000322110"/>
    </source>
</evidence>
<protein>
    <submittedName>
        <fullName evidence="3">Fumarylacetoacetate hydrolase family protein</fullName>
    </submittedName>
</protein>
<sequence length="229" mass="24639">MQYVIEAPEPATVPVEGEAGVFPVRRIWCVGRNYAEHAREMGHDPDREPPFFFAKPATAVVPGGGTLPFPVQTQDLHHEIELVVAIGKGGKDIAESEALNHVYGYAIGLDMTRRDIQAVAKKMGRPWELSKGFDQSAPISAIVPAARIGHPTKGKIEVSVNGKVQQTGDMNQMIWSVPESIAFLSRYVELLPGDLIMTGTPAGVSAVKPGDSLHGTCEGVGEIRVTYTA</sequence>
<dbReference type="RefSeq" id="WP_149813384.1">
    <property type="nucleotide sequence ID" value="NZ_VUKA01000011.1"/>
</dbReference>
<dbReference type="Gene3D" id="3.90.850.10">
    <property type="entry name" value="Fumarylacetoacetase-like, C-terminal domain"/>
    <property type="match status" value="1"/>
</dbReference>
<name>A0A5B2TC80_9PROT</name>
<proteinExistence type="predicted"/>
<dbReference type="GO" id="GO:0046872">
    <property type="term" value="F:metal ion binding"/>
    <property type="evidence" value="ECO:0007669"/>
    <property type="project" value="UniProtKB-KW"/>
</dbReference>
<keyword evidence="4" id="KW-1185">Reference proteome</keyword>
<dbReference type="InterPro" id="IPR036663">
    <property type="entry name" value="Fumarylacetoacetase_C_sf"/>
</dbReference>
<dbReference type="PANTHER" id="PTHR11820">
    <property type="entry name" value="ACYLPYRUVASE"/>
    <property type="match status" value="1"/>
</dbReference>
<gene>
    <name evidence="3" type="ORF">F0Q34_16710</name>
</gene>
<keyword evidence="1" id="KW-0479">Metal-binding</keyword>
<dbReference type="GO" id="GO:0018773">
    <property type="term" value="F:acetylpyruvate hydrolase activity"/>
    <property type="evidence" value="ECO:0007669"/>
    <property type="project" value="TreeGrafter"/>
</dbReference>
<comment type="caution">
    <text evidence="3">The sequence shown here is derived from an EMBL/GenBank/DDBJ whole genome shotgun (WGS) entry which is preliminary data.</text>
</comment>